<protein>
    <submittedName>
        <fullName evidence="2">Uncharacterized protein</fullName>
    </submittedName>
</protein>
<feature type="region of interest" description="Disordered" evidence="1">
    <location>
        <begin position="14"/>
        <end position="44"/>
    </location>
</feature>
<evidence type="ECO:0000256" key="1">
    <source>
        <dbReference type="SAM" id="MobiDB-lite"/>
    </source>
</evidence>
<dbReference type="EMBL" id="JANBUW010000013">
    <property type="protein sequence ID" value="KAJ2851384.1"/>
    <property type="molecule type" value="Genomic_DNA"/>
</dbReference>
<dbReference type="AlphaFoldDB" id="A0A9W8M1U2"/>
<gene>
    <name evidence="2" type="ORF">IWW36_001151</name>
</gene>
<sequence length="81" mass="8980">MNAAVPDYIFASGLQAQQARSKRLSSRPTSPPTSPRTHQPNTSQDLEIKAIIGQLQGAHRAWPQQMQFDMPRLVSVAHIDC</sequence>
<dbReference type="Proteomes" id="UP001139887">
    <property type="component" value="Unassembled WGS sequence"/>
</dbReference>
<evidence type="ECO:0000313" key="3">
    <source>
        <dbReference type="Proteomes" id="UP001139887"/>
    </source>
</evidence>
<proteinExistence type="predicted"/>
<organism evidence="2 3">
    <name type="scientific">Coemansia brasiliensis</name>
    <dbReference type="NCBI Taxonomy" id="2650707"/>
    <lineage>
        <taxon>Eukaryota</taxon>
        <taxon>Fungi</taxon>
        <taxon>Fungi incertae sedis</taxon>
        <taxon>Zoopagomycota</taxon>
        <taxon>Kickxellomycotina</taxon>
        <taxon>Kickxellomycetes</taxon>
        <taxon>Kickxellales</taxon>
        <taxon>Kickxellaceae</taxon>
        <taxon>Coemansia</taxon>
    </lineage>
</organism>
<accession>A0A9W8M1U2</accession>
<reference evidence="2" key="1">
    <citation type="submission" date="2022-07" db="EMBL/GenBank/DDBJ databases">
        <title>Phylogenomic reconstructions and comparative analyses of Kickxellomycotina fungi.</title>
        <authorList>
            <person name="Reynolds N.K."/>
            <person name="Stajich J.E."/>
            <person name="Barry K."/>
            <person name="Grigoriev I.V."/>
            <person name="Crous P."/>
            <person name="Smith M.E."/>
        </authorList>
    </citation>
    <scope>NUCLEOTIDE SEQUENCE</scope>
    <source>
        <strain evidence="2">NRRL 1566</strain>
    </source>
</reference>
<keyword evidence="3" id="KW-1185">Reference proteome</keyword>
<name>A0A9W8M1U2_9FUNG</name>
<comment type="caution">
    <text evidence="2">The sequence shown here is derived from an EMBL/GenBank/DDBJ whole genome shotgun (WGS) entry which is preliminary data.</text>
</comment>
<evidence type="ECO:0000313" key="2">
    <source>
        <dbReference type="EMBL" id="KAJ2851384.1"/>
    </source>
</evidence>
<dbReference type="OrthoDB" id="5597577at2759"/>